<dbReference type="OrthoDB" id="3259294at2759"/>
<dbReference type="VEuPathDB" id="FungiDB:PLEOSDRAFT_33150"/>
<dbReference type="Proteomes" id="UP000027073">
    <property type="component" value="Unassembled WGS sequence"/>
</dbReference>
<gene>
    <name evidence="1" type="ORF">PLEOSDRAFT_33150</name>
</gene>
<name>A0A067NAJ2_PLEO1</name>
<dbReference type="HOGENOM" id="CLU_176678_0_0_1"/>
<evidence type="ECO:0000313" key="1">
    <source>
        <dbReference type="EMBL" id="KDQ25068.1"/>
    </source>
</evidence>
<sequence>MSAKLELGSPMISMYLLGHPDHYTSHEFVVFYWRSFVAEARSYWHQNDAYQTTDKVSLIKQNGGIVALTNVHDYIFRPEELSEMCLYEWVVRCKRVK</sequence>
<protein>
    <submittedName>
        <fullName evidence="1">Uncharacterized protein</fullName>
    </submittedName>
</protein>
<feature type="non-terminal residue" evidence="1">
    <location>
        <position position="97"/>
    </location>
</feature>
<evidence type="ECO:0000313" key="2">
    <source>
        <dbReference type="Proteomes" id="UP000027073"/>
    </source>
</evidence>
<dbReference type="EMBL" id="KL198011">
    <property type="protein sequence ID" value="KDQ25068.1"/>
    <property type="molecule type" value="Genomic_DNA"/>
</dbReference>
<accession>A0A067NAJ2</accession>
<dbReference type="AlphaFoldDB" id="A0A067NAJ2"/>
<proteinExistence type="predicted"/>
<dbReference type="InParanoid" id="A0A067NAJ2"/>
<reference evidence="2" key="1">
    <citation type="journal article" date="2014" name="Proc. Natl. Acad. Sci. U.S.A.">
        <title>Extensive sampling of basidiomycete genomes demonstrates inadequacy of the white-rot/brown-rot paradigm for wood decay fungi.</title>
        <authorList>
            <person name="Riley R."/>
            <person name="Salamov A.A."/>
            <person name="Brown D.W."/>
            <person name="Nagy L.G."/>
            <person name="Floudas D."/>
            <person name="Held B.W."/>
            <person name="Levasseur A."/>
            <person name="Lombard V."/>
            <person name="Morin E."/>
            <person name="Otillar R."/>
            <person name="Lindquist E.A."/>
            <person name="Sun H."/>
            <person name="LaButti K.M."/>
            <person name="Schmutz J."/>
            <person name="Jabbour D."/>
            <person name="Luo H."/>
            <person name="Baker S.E."/>
            <person name="Pisabarro A.G."/>
            <person name="Walton J.D."/>
            <person name="Blanchette R.A."/>
            <person name="Henrissat B."/>
            <person name="Martin F."/>
            <person name="Cullen D."/>
            <person name="Hibbett D.S."/>
            <person name="Grigoriev I.V."/>
        </authorList>
    </citation>
    <scope>NUCLEOTIDE SEQUENCE [LARGE SCALE GENOMIC DNA]</scope>
    <source>
        <strain evidence="2">PC15</strain>
    </source>
</reference>
<organism evidence="1 2">
    <name type="scientific">Pleurotus ostreatus (strain PC15)</name>
    <name type="common">Oyster mushroom</name>
    <dbReference type="NCBI Taxonomy" id="1137138"/>
    <lineage>
        <taxon>Eukaryota</taxon>
        <taxon>Fungi</taxon>
        <taxon>Dikarya</taxon>
        <taxon>Basidiomycota</taxon>
        <taxon>Agaricomycotina</taxon>
        <taxon>Agaricomycetes</taxon>
        <taxon>Agaricomycetidae</taxon>
        <taxon>Agaricales</taxon>
        <taxon>Pleurotineae</taxon>
        <taxon>Pleurotaceae</taxon>
        <taxon>Pleurotus</taxon>
    </lineage>
</organism>